<keyword evidence="2" id="KW-0808">Transferase</keyword>
<dbReference type="AlphaFoldDB" id="A0A399ET17"/>
<dbReference type="SUPFAM" id="SSF53271">
    <property type="entry name" value="PRTase-like"/>
    <property type="match status" value="1"/>
</dbReference>
<dbReference type="Gene3D" id="3.30.1310.20">
    <property type="entry name" value="PRTase-like"/>
    <property type="match status" value="1"/>
</dbReference>
<keyword evidence="3" id="KW-1185">Reference proteome</keyword>
<evidence type="ECO:0000313" key="2">
    <source>
        <dbReference type="EMBL" id="RIH86656.1"/>
    </source>
</evidence>
<comment type="caution">
    <text evidence="2">The sequence shown here is derived from an EMBL/GenBank/DDBJ whole genome shotgun (WGS) entry which is preliminary data.</text>
</comment>
<dbReference type="Gene3D" id="3.40.50.2020">
    <property type="match status" value="1"/>
</dbReference>
<evidence type="ECO:0000259" key="1">
    <source>
        <dbReference type="Pfam" id="PF00156"/>
    </source>
</evidence>
<dbReference type="CDD" id="cd06223">
    <property type="entry name" value="PRTases_typeI"/>
    <property type="match status" value="1"/>
</dbReference>
<dbReference type="EMBL" id="QWLA01000027">
    <property type="protein sequence ID" value="RIH86656.1"/>
    <property type="molecule type" value="Genomic_DNA"/>
</dbReference>
<proteinExistence type="predicted"/>
<evidence type="ECO:0000313" key="3">
    <source>
        <dbReference type="Proteomes" id="UP000265341"/>
    </source>
</evidence>
<dbReference type="RefSeq" id="WP_119277338.1">
    <property type="nucleotide sequence ID" value="NZ_QWLA01000027.1"/>
</dbReference>
<dbReference type="InterPro" id="IPR029057">
    <property type="entry name" value="PRTase-like"/>
</dbReference>
<dbReference type="Proteomes" id="UP000265341">
    <property type="component" value="Unassembled WGS sequence"/>
</dbReference>
<dbReference type="OrthoDB" id="9810066at2"/>
<protein>
    <submittedName>
        <fullName evidence="2">Putative phosphoribosyl transferase</fullName>
    </submittedName>
</protein>
<dbReference type="InterPro" id="IPR000836">
    <property type="entry name" value="PRTase_dom"/>
</dbReference>
<gene>
    <name evidence="2" type="ORF">Mrose_01646</name>
</gene>
<organism evidence="2 3">
    <name type="scientific">Calidithermus roseus</name>
    <dbReference type="NCBI Taxonomy" id="1644118"/>
    <lineage>
        <taxon>Bacteria</taxon>
        <taxon>Thermotogati</taxon>
        <taxon>Deinococcota</taxon>
        <taxon>Deinococci</taxon>
        <taxon>Thermales</taxon>
        <taxon>Thermaceae</taxon>
        <taxon>Calidithermus</taxon>
    </lineage>
</organism>
<name>A0A399ET17_9DEIN</name>
<dbReference type="Pfam" id="PF00156">
    <property type="entry name" value="Pribosyltran"/>
    <property type="match status" value="1"/>
</dbReference>
<sequence length="217" mass="24191">MEFERFKDRYEAGRELARSLSRYAHRPDVWVLGLPRGGVPVAYEVARALGAPLDVLIVRKLGVPGHEELAMGAIAPAGVRVVNQELLEQLEIEPQRLEQVERRERAELERRQQAYRGKRPFPDLSGKIVILVDDGLATGASMRAAVLAVRAMNPARIVVAVPVAPPDTCEALLEVADEVKALRQPEPFRAVGLWYEQFPQTSDEEVQDLLRRSQGGQ</sequence>
<feature type="domain" description="Phosphoribosyltransferase" evidence="1">
    <location>
        <begin position="8"/>
        <end position="176"/>
    </location>
</feature>
<accession>A0A399ET17</accession>
<dbReference type="GO" id="GO:0016740">
    <property type="term" value="F:transferase activity"/>
    <property type="evidence" value="ECO:0007669"/>
    <property type="project" value="UniProtKB-KW"/>
</dbReference>
<reference evidence="2 3" key="1">
    <citation type="submission" date="2018-08" db="EMBL/GenBank/DDBJ databases">
        <title>Meiothermus roseus NBRC 110900 genome sequencing project.</title>
        <authorList>
            <person name="Da Costa M.S."/>
            <person name="Albuquerque L."/>
            <person name="Raposo P."/>
            <person name="Froufe H.J.C."/>
            <person name="Barroso C.S."/>
            <person name="Egas C."/>
        </authorList>
    </citation>
    <scope>NUCLEOTIDE SEQUENCE [LARGE SCALE GENOMIC DNA]</scope>
    <source>
        <strain evidence="2 3">NBRC 110900</strain>
    </source>
</reference>